<feature type="chain" id="PRO_5012329601" evidence="1">
    <location>
        <begin position="21"/>
        <end position="123"/>
    </location>
</feature>
<evidence type="ECO:0000256" key="1">
    <source>
        <dbReference type="SAM" id="SignalP"/>
    </source>
</evidence>
<organism evidence="2 3">
    <name type="scientific">Polynucleobacter victoriensis</name>
    <dbReference type="NCBI Taxonomy" id="2049319"/>
    <lineage>
        <taxon>Bacteria</taxon>
        <taxon>Pseudomonadati</taxon>
        <taxon>Pseudomonadota</taxon>
        <taxon>Betaproteobacteria</taxon>
        <taxon>Burkholderiales</taxon>
        <taxon>Burkholderiaceae</taxon>
        <taxon>Polynucleobacter</taxon>
    </lineage>
</organism>
<evidence type="ECO:0000313" key="3">
    <source>
        <dbReference type="Proteomes" id="UP000197215"/>
    </source>
</evidence>
<sequence>MKKMSILAILLITLFNLSYAAGDHETKPLYGGKVSVFKDIDIELVARSNELKVYLRDHGKPIQLKRGTAKITLLQGGSTKNYELPLKGDHFELTGSFPVAKDSKAVVVIQSEDKVITARYTLD</sequence>
<reference evidence="3" key="1">
    <citation type="submission" date="2017-06" db="EMBL/GenBank/DDBJ databases">
        <authorList>
            <person name="Varghese N."/>
            <person name="Submissions S."/>
        </authorList>
    </citation>
    <scope>NUCLEOTIDE SEQUENCE [LARGE SCALE GENOMIC DNA]</scope>
    <source>
        <strain evidence="3">MWH-VicM1</strain>
    </source>
</reference>
<dbReference type="RefSeq" id="WP_088812441.1">
    <property type="nucleotide sequence ID" value="NZ_FYEX01000001.1"/>
</dbReference>
<dbReference type="AlphaFoldDB" id="A0A212T6Z1"/>
<name>A0A212T6Z1_9BURK</name>
<keyword evidence="1" id="KW-0732">Signal</keyword>
<proteinExistence type="predicted"/>
<feature type="signal peptide" evidence="1">
    <location>
        <begin position="1"/>
        <end position="20"/>
    </location>
</feature>
<evidence type="ECO:0000313" key="2">
    <source>
        <dbReference type="EMBL" id="SNC61802.1"/>
    </source>
</evidence>
<protein>
    <submittedName>
        <fullName evidence="2">Uncharacterized protein</fullName>
    </submittedName>
</protein>
<gene>
    <name evidence="2" type="ORF">SAMN06295916_0549</name>
</gene>
<keyword evidence="3" id="KW-1185">Reference proteome</keyword>
<dbReference type="Proteomes" id="UP000197215">
    <property type="component" value="Unassembled WGS sequence"/>
</dbReference>
<accession>A0A212T6Z1</accession>
<dbReference type="EMBL" id="FYEX01000001">
    <property type="protein sequence ID" value="SNC61802.1"/>
    <property type="molecule type" value="Genomic_DNA"/>
</dbReference>
<dbReference type="OrthoDB" id="8592387at2"/>